<dbReference type="EMBL" id="JBBKZV010000034">
    <property type="protein sequence ID" value="MEJ8826422.1"/>
    <property type="molecule type" value="Genomic_DNA"/>
</dbReference>
<gene>
    <name evidence="2" type="ORF">WKW80_31105</name>
</gene>
<dbReference type="Proteomes" id="UP001363010">
    <property type="component" value="Unassembled WGS sequence"/>
</dbReference>
<organism evidence="2 3">
    <name type="scientific">Variovorax humicola</name>
    <dbReference type="NCBI Taxonomy" id="1769758"/>
    <lineage>
        <taxon>Bacteria</taxon>
        <taxon>Pseudomonadati</taxon>
        <taxon>Pseudomonadota</taxon>
        <taxon>Betaproteobacteria</taxon>
        <taxon>Burkholderiales</taxon>
        <taxon>Comamonadaceae</taxon>
        <taxon>Variovorax</taxon>
    </lineage>
</organism>
<evidence type="ECO:0000313" key="3">
    <source>
        <dbReference type="Proteomes" id="UP001363010"/>
    </source>
</evidence>
<evidence type="ECO:0008006" key="4">
    <source>
        <dbReference type="Google" id="ProtNLM"/>
    </source>
</evidence>
<proteinExistence type="predicted"/>
<dbReference type="RefSeq" id="WP_340367459.1">
    <property type="nucleotide sequence ID" value="NZ_JBBKZV010000034.1"/>
</dbReference>
<comment type="caution">
    <text evidence="2">The sequence shown here is derived from an EMBL/GenBank/DDBJ whole genome shotgun (WGS) entry which is preliminary data.</text>
</comment>
<sequence>MRRSPLRGHLPHIVLAVALMALGVPAVAADDQARLSTLSDTELEAGMKSGVQSVLQQVPIRMEDQATLIGAEYESSSRVATYHYIRPGGADSSALRSRITAKNCGTPNVRALLARGVTFRHLFMVGEQLVDFSVTQRDCLKVS</sequence>
<accession>A0ABU8W8P7</accession>
<feature type="chain" id="PRO_5046709640" description="Quorum-sensing-regulated virulence factor" evidence="1">
    <location>
        <begin position="29"/>
        <end position="143"/>
    </location>
</feature>
<protein>
    <recommendedName>
        <fullName evidence="4">Quorum-sensing-regulated virulence factor</fullName>
    </recommendedName>
</protein>
<feature type="signal peptide" evidence="1">
    <location>
        <begin position="1"/>
        <end position="28"/>
    </location>
</feature>
<evidence type="ECO:0000313" key="2">
    <source>
        <dbReference type="EMBL" id="MEJ8826422.1"/>
    </source>
</evidence>
<evidence type="ECO:0000256" key="1">
    <source>
        <dbReference type="SAM" id="SignalP"/>
    </source>
</evidence>
<name>A0ABU8W8P7_9BURK</name>
<keyword evidence="1" id="KW-0732">Signal</keyword>
<keyword evidence="3" id="KW-1185">Reference proteome</keyword>
<reference evidence="2 3" key="1">
    <citation type="submission" date="2024-03" db="EMBL/GenBank/DDBJ databases">
        <title>Novel species of the genus Variovorax.</title>
        <authorList>
            <person name="Liu Q."/>
            <person name="Xin Y.-H."/>
        </authorList>
    </citation>
    <scope>NUCLEOTIDE SEQUENCE [LARGE SCALE GENOMIC DNA]</scope>
    <source>
        <strain evidence="2 3">KACC 18501</strain>
    </source>
</reference>